<dbReference type="AlphaFoldDB" id="A0A2T0LIX2"/>
<dbReference type="EMBL" id="PVNE01000002">
    <property type="protein sequence ID" value="PRX42399.1"/>
    <property type="molecule type" value="Genomic_DNA"/>
</dbReference>
<name>A0A2T0LIX2_9BACL</name>
<comment type="caution">
    <text evidence="1">The sequence shown here is derived from an EMBL/GenBank/DDBJ whole genome shotgun (WGS) entry which is preliminary data.</text>
</comment>
<reference evidence="1 2" key="1">
    <citation type="submission" date="2018-03" db="EMBL/GenBank/DDBJ databases">
        <title>Genomic Encyclopedia of Archaeal and Bacterial Type Strains, Phase II (KMG-II): from individual species to whole genera.</title>
        <authorList>
            <person name="Goeker M."/>
        </authorList>
    </citation>
    <scope>NUCLEOTIDE SEQUENCE [LARGE SCALE GENOMIC DNA]</scope>
    <source>
        <strain evidence="1 2">DSM 44946</strain>
    </source>
</reference>
<dbReference type="Proteomes" id="UP000237797">
    <property type="component" value="Unassembled WGS sequence"/>
</dbReference>
<sequence length="330" mass="37560">MARCEETVFLGEPAYRAGNDRLEMILVPGWGSNVISLFSREWNRQLLRVPRSVEEYRASPVLYGIPVLFPPNRIGDGRFTFQGRTYRLEINEKERRNHLHGWVYQRGWELVKAEAFGTSAVLETRFDTEKHPEIYEQFPHPFTLSVRYRIEGSTLHKTATIANRGTEAFPWGFGYHTTFRYPVEPGGSLEKCSFSLAADKQWVLNERFLPTGELKETAITLRLRKGDNLMGRSLDDAFLSSGASEGRNEAVIRDENAGLIIVYECDEHFRHWVIYNGGGDRGFLCPEPYTWVTNAPNLDLPPSLTGLNILRPGESVSLCGRITVCRIGDL</sequence>
<accession>A0A2T0LIX2</accession>
<dbReference type="GO" id="GO:0033499">
    <property type="term" value="P:galactose catabolic process via UDP-galactose, Leloir pathway"/>
    <property type="evidence" value="ECO:0007669"/>
    <property type="project" value="TreeGrafter"/>
</dbReference>
<dbReference type="GO" id="GO:0030246">
    <property type="term" value="F:carbohydrate binding"/>
    <property type="evidence" value="ECO:0007669"/>
    <property type="project" value="InterPro"/>
</dbReference>
<dbReference type="Pfam" id="PF01263">
    <property type="entry name" value="Aldose_epim"/>
    <property type="match status" value="1"/>
</dbReference>
<dbReference type="InterPro" id="IPR008183">
    <property type="entry name" value="Aldose_1/G6P_1-epimerase"/>
</dbReference>
<dbReference type="InterPro" id="IPR014718">
    <property type="entry name" value="GH-type_carb-bd"/>
</dbReference>
<proteinExistence type="predicted"/>
<organism evidence="1 2">
    <name type="scientific">Planifilum fimeticola</name>
    <dbReference type="NCBI Taxonomy" id="201975"/>
    <lineage>
        <taxon>Bacteria</taxon>
        <taxon>Bacillati</taxon>
        <taxon>Bacillota</taxon>
        <taxon>Bacilli</taxon>
        <taxon>Bacillales</taxon>
        <taxon>Thermoactinomycetaceae</taxon>
        <taxon>Planifilum</taxon>
    </lineage>
</organism>
<dbReference type="GO" id="GO:0006006">
    <property type="term" value="P:glucose metabolic process"/>
    <property type="evidence" value="ECO:0007669"/>
    <property type="project" value="TreeGrafter"/>
</dbReference>
<dbReference type="PANTHER" id="PTHR10091:SF0">
    <property type="entry name" value="GALACTOSE MUTAROTASE"/>
    <property type="match status" value="1"/>
</dbReference>
<protein>
    <submittedName>
        <fullName evidence="1">Aldose 1-epimerase</fullName>
    </submittedName>
</protein>
<dbReference type="CDD" id="cd01081">
    <property type="entry name" value="Aldose_epim"/>
    <property type="match status" value="1"/>
</dbReference>
<evidence type="ECO:0000313" key="2">
    <source>
        <dbReference type="Proteomes" id="UP000237797"/>
    </source>
</evidence>
<gene>
    <name evidence="1" type="ORF">CLV97_102188</name>
</gene>
<dbReference type="PANTHER" id="PTHR10091">
    <property type="entry name" value="ALDOSE-1-EPIMERASE"/>
    <property type="match status" value="1"/>
</dbReference>
<dbReference type="InterPro" id="IPR011013">
    <property type="entry name" value="Gal_mutarotase_sf_dom"/>
</dbReference>
<dbReference type="GO" id="GO:0004034">
    <property type="term" value="F:aldose 1-epimerase activity"/>
    <property type="evidence" value="ECO:0007669"/>
    <property type="project" value="TreeGrafter"/>
</dbReference>
<keyword evidence="2" id="KW-1185">Reference proteome</keyword>
<dbReference type="SUPFAM" id="SSF74650">
    <property type="entry name" value="Galactose mutarotase-like"/>
    <property type="match status" value="1"/>
</dbReference>
<dbReference type="Gene3D" id="2.70.98.10">
    <property type="match status" value="1"/>
</dbReference>
<dbReference type="RefSeq" id="WP_281257567.1">
    <property type="nucleotide sequence ID" value="NZ_PVNE01000002.1"/>
</dbReference>
<dbReference type="GO" id="GO:0005737">
    <property type="term" value="C:cytoplasm"/>
    <property type="evidence" value="ECO:0007669"/>
    <property type="project" value="TreeGrafter"/>
</dbReference>
<evidence type="ECO:0000313" key="1">
    <source>
        <dbReference type="EMBL" id="PRX42399.1"/>
    </source>
</evidence>